<reference evidence="2" key="1">
    <citation type="submission" date="2018-02" db="EMBL/GenBank/DDBJ databases">
        <authorList>
            <person name="Cohen D.B."/>
            <person name="Kent A.D."/>
        </authorList>
    </citation>
    <scope>NUCLEOTIDE SEQUENCE</scope>
</reference>
<organism evidence="2">
    <name type="scientific">Fagus sylvatica</name>
    <name type="common">Beechnut</name>
    <dbReference type="NCBI Taxonomy" id="28930"/>
    <lineage>
        <taxon>Eukaryota</taxon>
        <taxon>Viridiplantae</taxon>
        <taxon>Streptophyta</taxon>
        <taxon>Embryophyta</taxon>
        <taxon>Tracheophyta</taxon>
        <taxon>Spermatophyta</taxon>
        <taxon>Magnoliopsida</taxon>
        <taxon>eudicotyledons</taxon>
        <taxon>Gunneridae</taxon>
        <taxon>Pentapetalae</taxon>
        <taxon>rosids</taxon>
        <taxon>fabids</taxon>
        <taxon>Fagales</taxon>
        <taxon>Fagaceae</taxon>
        <taxon>Fagus</taxon>
    </lineage>
</organism>
<gene>
    <name evidence="2" type="ORF">FSB_LOCUS55827</name>
</gene>
<proteinExistence type="predicted"/>
<evidence type="ECO:0000259" key="1">
    <source>
        <dbReference type="Pfam" id="PF14244"/>
    </source>
</evidence>
<feature type="domain" description="Retrotransposon Copia-like N-terminal" evidence="1">
    <location>
        <begin position="32"/>
        <end position="75"/>
    </location>
</feature>
<dbReference type="InterPro" id="IPR029472">
    <property type="entry name" value="Copia-like_N"/>
</dbReference>
<dbReference type="PANTHER" id="PTHR37610">
    <property type="entry name" value="CCHC-TYPE DOMAIN-CONTAINING PROTEIN"/>
    <property type="match status" value="1"/>
</dbReference>
<dbReference type="Pfam" id="PF14244">
    <property type="entry name" value="Retrotran_gag_3"/>
    <property type="match status" value="1"/>
</dbReference>
<dbReference type="AlphaFoldDB" id="A0A2N9IU85"/>
<dbReference type="PANTHER" id="PTHR37610:SF97">
    <property type="entry name" value="RETROTRANSPOSON GAG DOMAIN-CONTAINING PROTEIN"/>
    <property type="match status" value="1"/>
</dbReference>
<dbReference type="EMBL" id="OIVN01006215">
    <property type="protein sequence ID" value="SPD27945.1"/>
    <property type="molecule type" value="Genomic_DNA"/>
</dbReference>
<evidence type="ECO:0000313" key="2">
    <source>
        <dbReference type="EMBL" id="SPD27945.1"/>
    </source>
</evidence>
<sequence length="290" mass="32849">MASIEAGSSSSSKNALAPIENSRSPCYLNNGDYLGIRIVPDPLTGDNYQSWRRFMTIAFSTKNKLRFVNGTILQPTDESYPIYSDWQRCNDLVISWITNYLSQQIYATVLYVYTAKEVWDDLQQIYSQSNGIRVHHLKQAIAAFKQENLSISDYFTHLKGLWNELLNYRPILGCTYGAKCICGLSKTLIEYQHYDYVHSFLMGLNESFAVVRGQFLLMKPLPGINKVLSLIQNHEKQKGAGMLSFPIGLPSVKSTALVSRMDNGVNQGFVYPNFGSSDLLSRFDNSKQFQ</sequence>
<protein>
    <recommendedName>
        <fullName evidence="1">Retrotransposon Copia-like N-terminal domain-containing protein</fullName>
    </recommendedName>
</protein>
<accession>A0A2N9IU85</accession>
<name>A0A2N9IU85_FAGSY</name>